<evidence type="ECO:0000313" key="2">
    <source>
        <dbReference type="Proteomes" id="UP000808349"/>
    </source>
</evidence>
<protein>
    <submittedName>
        <fullName evidence="1">TIGR02757 family protein</fullName>
    </submittedName>
</protein>
<dbReference type="InterPro" id="IPR014127">
    <property type="entry name" value="CHP02757"/>
</dbReference>
<reference evidence="1 2" key="1">
    <citation type="submission" date="2020-10" db="EMBL/GenBank/DDBJ databases">
        <title>Connecting structure to function with the recovery of over 1000 high-quality activated sludge metagenome-assembled genomes encoding full-length rRNA genes using long-read sequencing.</title>
        <authorList>
            <person name="Singleton C.M."/>
            <person name="Petriglieri F."/>
            <person name="Kristensen J.M."/>
            <person name="Kirkegaard R.H."/>
            <person name="Michaelsen T.Y."/>
            <person name="Andersen M.H."/>
            <person name="Karst S.M."/>
            <person name="Dueholm M.S."/>
            <person name="Nielsen P.H."/>
            <person name="Albertsen M."/>
        </authorList>
    </citation>
    <scope>NUCLEOTIDE SEQUENCE [LARGE SCALE GENOMIC DNA]</scope>
    <source>
        <strain evidence="1">Ribe_18-Q3-R11-54_BAT3C.373</strain>
    </source>
</reference>
<sequence>MHQDNIKEFLDFYSDKYNHRAFIEHDPISIPHQFSKKQDIEIIGFWVAMLSWGNRKTIINKGLELCERMDHAPYDFVVNHQEEDRRKFETFVQRTFNYTDSLYFLSFFQSWYKTHDSLEEAFIGFEEHPFMNLEASLESLNQHFFSGDEVPQRTRKHVSKPSSGSRCKRILMFLRWMVRKDDRGVDFGIWKKLQPSQLMLPLDVHVERTARLLGLLKRNILDWKAVIEISEACRAMRPEDPAFYDYGLFGISLAMKQEEPDILKFLRNNS</sequence>
<organism evidence="1 2">
    <name type="scientific">Candidatus Defluviibacterium haderslevense</name>
    <dbReference type="NCBI Taxonomy" id="2981993"/>
    <lineage>
        <taxon>Bacteria</taxon>
        <taxon>Pseudomonadati</taxon>
        <taxon>Bacteroidota</taxon>
        <taxon>Saprospiria</taxon>
        <taxon>Saprospirales</taxon>
        <taxon>Saprospiraceae</taxon>
        <taxon>Candidatus Defluviibacterium</taxon>
    </lineage>
</organism>
<dbReference type="Pfam" id="PF09674">
    <property type="entry name" value="DUF2400"/>
    <property type="match status" value="1"/>
</dbReference>
<name>A0A9D7XGM2_9BACT</name>
<dbReference type="NCBIfam" id="TIGR02757">
    <property type="entry name" value="TIGR02757 family protein"/>
    <property type="match status" value="1"/>
</dbReference>
<dbReference type="Proteomes" id="UP000808349">
    <property type="component" value="Unassembled WGS sequence"/>
</dbReference>
<gene>
    <name evidence="1" type="ORF">IPO85_05705</name>
</gene>
<accession>A0A9D7XGM2</accession>
<evidence type="ECO:0000313" key="1">
    <source>
        <dbReference type="EMBL" id="MBK9716997.1"/>
    </source>
</evidence>
<proteinExistence type="predicted"/>
<comment type="caution">
    <text evidence="1">The sequence shown here is derived from an EMBL/GenBank/DDBJ whole genome shotgun (WGS) entry which is preliminary data.</text>
</comment>
<dbReference type="AlphaFoldDB" id="A0A9D7XGM2"/>
<dbReference type="EMBL" id="JADKFW010000004">
    <property type="protein sequence ID" value="MBK9716997.1"/>
    <property type="molecule type" value="Genomic_DNA"/>
</dbReference>